<keyword evidence="9" id="KW-0493">Microtubule</keyword>
<keyword evidence="13" id="KW-0206">Cytoskeleton</keyword>
<dbReference type="GO" id="GO:0051257">
    <property type="term" value="P:meiotic spindle midzone assembly"/>
    <property type="evidence" value="ECO:0007669"/>
    <property type="project" value="TreeGrafter"/>
</dbReference>
<feature type="compositionally biased region" description="Basic and acidic residues" evidence="17">
    <location>
        <begin position="406"/>
        <end position="420"/>
    </location>
</feature>
<dbReference type="PANTHER" id="PTHR13142">
    <property type="entry name" value="INNER CENTROMERE PROTEIN"/>
    <property type="match status" value="1"/>
</dbReference>
<evidence type="ECO:0000256" key="1">
    <source>
        <dbReference type="ARBA" id="ARBA00004123"/>
    </source>
</evidence>
<evidence type="ECO:0000313" key="21">
    <source>
        <dbReference type="RefSeq" id="XP_030057051.1"/>
    </source>
</evidence>
<reference evidence="21" key="1">
    <citation type="submission" date="2025-08" db="UniProtKB">
        <authorList>
            <consortium name="RefSeq"/>
        </authorList>
    </citation>
    <scope>IDENTIFICATION</scope>
</reference>
<dbReference type="GO" id="GO:0030496">
    <property type="term" value="C:midbody"/>
    <property type="evidence" value="ECO:0007669"/>
    <property type="project" value="UniProtKB-SubCell"/>
</dbReference>
<dbReference type="GO" id="GO:0005874">
    <property type="term" value="C:microtubule"/>
    <property type="evidence" value="ECO:0007669"/>
    <property type="project" value="UniProtKB-KW"/>
</dbReference>
<feature type="domain" description="Chromosome passenger complex (CPC) protein INCENP N-terminal" evidence="19">
    <location>
        <begin position="6"/>
        <end position="40"/>
    </location>
</feature>
<keyword evidence="14" id="KW-0539">Nucleus</keyword>
<evidence type="ECO:0000256" key="16">
    <source>
        <dbReference type="ARBA" id="ARBA00023328"/>
    </source>
</evidence>
<dbReference type="Gene3D" id="1.20.5.3600">
    <property type="match status" value="1"/>
</dbReference>
<feature type="region of interest" description="Disordered" evidence="17">
    <location>
        <begin position="616"/>
        <end position="823"/>
    </location>
</feature>
<dbReference type="GO" id="GO:0000281">
    <property type="term" value="P:mitotic cytokinesis"/>
    <property type="evidence" value="ECO:0007669"/>
    <property type="project" value="TreeGrafter"/>
</dbReference>
<feature type="compositionally biased region" description="Acidic residues" evidence="17">
    <location>
        <begin position="433"/>
        <end position="446"/>
    </location>
</feature>
<dbReference type="GO" id="GO:0005634">
    <property type="term" value="C:nucleus"/>
    <property type="evidence" value="ECO:0007669"/>
    <property type="project" value="UniProtKB-SubCell"/>
</dbReference>
<dbReference type="AlphaFoldDB" id="A0A6P7XVP5"/>
<accession>A0A6P7XVP5</accession>
<evidence type="ECO:0000256" key="7">
    <source>
        <dbReference type="ARBA" id="ARBA00022490"/>
    </source>
</evidence>
<keyword evidence="7" id="KW-0963">Cytoplasm</keyword>
<evidence type="ECO:0000256" key="3">
    <source>
        <dbReference type="ARBA" id="ARBA00004214"/>
    </source>
</evidence>
<dbReference type="GO" id="GO:0032133">
    <property type="term" value="C:chromosome passenger complex"/>
    <property type="evidence" value="ECO:0007669"/>
    <property type="project" value="TreeGrafter"/>
</dbReference>
<sequence length="899" mass="104958">MVDAKGPSHLLLVFAQKFEEFVWEVENKHLIWLQEIEEEAKRMFSSDFSAEPELMPKTPSQKKRRKKNVSTPDEDQELTGKRVLRKRRSSNWVASVRRLSVKLQKKEAENSIIDEEAQPKRVTRARAQAQMTSPVAESTHQDPSIVPVNGCIPVIDITASDQKSAESHIPGTDDKIEEVIVVNSDEESPKKVETMKPMYTEGTTVAVPETPEVKERDVSKVKLAQTSTPKQVEMEVTEEEMYYSSTVCQVASKGPEIEQMLDLTYQKGTPTGSKSDRRSVRRSLVGRPSKSRRISLVEQYSLANKRDSMTREAVRKSIRRSISKKRAAMESSASGYVSCQSSVEMVDDGDISKVRHETIDNTAEDEVSKSPRRSLRLRNAKKIAISNLAIEPEQGRVTRQTVAQVEKQEKEKEEPEEQTHTARRRSYKRAMDEQYDGSDEQPDNDEGPPSKKSPSPPCPANKVVRPPPHMRGFLHTVQKNQLLMMTPSSIGRNIVVKSFIKRNTPLKVDPKEKERQRQENLRKKQEAELVRKQKMEEEKKRKLDELKLRREERLRKVLQARERVEQMEEEKKKKIEQKFAQIDEKNEKVREDRIAKEKAKKKVTAKIVEDMELRRRQEEEARKQKLQQMEEEEWKHQEMIQKKKDEEEQERIRKVAEAKKQAEQELQREQQLAAERKKEQVQAQRERERQEKEKTMQLQRELERAAHERAVAREKERLQKEMEERRKKEQLERQQQRERQEKLQEERRLQEEQEKRAKEKQLTVGKMLNVTVKVENSPAPTESYQMTPQGQKPKPPKICDEDYGMDLNSDDSTDDESQPRKPIPSWATGMLLNQAIRHQYYNPVDTDSRFGRIDSPKLEDMFNKSKPRYFKRTSSAVWHSPPLTSNRINLPIPCGLKKY</sequence>
<gene>
    <name evidence="21" type="primary">INCENP</name>
</gene>
<evidence type="ECO:0000256" key="10">
    <source>
        <dbReference type="ARBA" id="ARBA00022776"/>
    </source>
</evidence>
<dbReference type="InterPro" id="IPR022006">
    <property type="entry name" value="INCENP_N"/>
</dbReference>
<keyword evidence="15" id="KW-0131">Cell cycle</keyword>
<evidence type="ECO:0000256" key="4">
    <source>
        <dbReference type="ARBA" id="ARBA00004629"/>
    </source>
</evidence>
<comment type="similarity">
    <text evidence="5">Belongs to the INCENP family.</text>
</comment>
<feature type="compositionally biased region" description="Pro residues" evidence="17">
    <location>
        <begin position="454"/>
        <end position="469"/>
    </location>
</feature>
<evidence type="ECO:0000256" key="9">
    <source>
        <dbReference type="ARBA" id="ARBA00022701"/>
    </source>
</evidence>
<protein>
    <submittedName>
        <fullName evidence="21">Inner centromere protein isoform X2</fullName>
    </submittedName>
</protein>
<evidence type="ECO:0000256" key="12">
    <source>
        <dbReference type="ARBA" id="ARBA00022838"/>
    </source>
</evidence>
<evidence type="ECO:0000313" key="20">
    <source>
        <dbReference type="Proteomes" id="UP000515156"/>
    </source>
</evidence>
<feature type="compositionally biased region" description="Acidic residues" evidence="17">
    <location>
        <begin position="801"/>
        <end position="816"/>
    </location>
</feature>
<dbReference type="Gene3D" id="6.10.250.2990">
    <property type="match status" value="1"/>
</dbReference>
<feature type="compositionally biased region" description="Basic and acidic residues" evidence="17">
    <location>
        <begin position="633"/>
        <end position="761"/>
    </location>
</feature>
<evidence type="ECO:0000256" key="8">
    <source>
        <dbReference type="ARBA" id="ARBA00022618"/>
    </source>
</evidence>
<dbReference type="PANTHER" id="PTHR13142:SF1">
    <property type="entry name" value="INNER CENTROMERE PROTEIN"/>
    <property type="match status" value="1"/>
</dbReference>
<evidence type="ECO:0000256" key="2">
    <source>
        <dbReference type="ARBA" id="ARBA00004186"/>
    </source>
</evidence>
<keyword evidence="10" id="KW-0498">Mitosis</keyword>
<dbReference type="Pfam" id="PF03941">
    <property type="entry name" value="INCENP_ARK-bind"/>
    <property type="match status" value="1"/>
</dbReference>
<dbReference type="GO" id="GO:0051310">
    <property type="term" value="P:metaphase chromosome alignment"/>
    <property type="evidence" value="ECO:0007669"/>
    <property type="project" value="TreeGrafter"/>
</dbReference>
<evidence type="ECO:0000256" key="17">
    <source>
        <dbReference type="SAM" id="MobiDB-lite"/>
    </source>
</evidence>
<feature type="compositionally biased region" description="Polar residues" evidence="17">
    <location>
        <begin position="778"/>
        <end position="790"/>
    </location>
</feature>
<feature type="domain" description="Inner centromere protein ARK-binding" evidence="18">
    <location>
        <begin position="806"/>
        <end position="862"/>
    </location>
</feature>
<comment type="subcellular location">
    <subcellularLocation>
        <location evidence="4">Chromosome</location>
        <location evidence="4">Centromere</location>
        <location evidence="4">Kinetochore</location>
    </subcellularLocation>
    <subcellularLocation>
        <location evidence="2">Cytoplasm</location>
        <location evidence="2">Cytoskeleton</location>
        <location evidence="2">Spindle</location>
    </subcellularLocation>
    <subcellularLocation>
        <location evidence="3">Midbody</location>
    </subcellularLocation>
    <subcellularLocation>
        <location evidence="1">Nucleus</location>
    </subcellularLocation>
</comment>
<keyword evidence="11" id="KW-0159">Chromosome partition</keyword>
<proteinExistence type="inferred from homology"/>
<name>A0A6P7XVP5_9AMPH</name>
<evidence type="ECO:0000256" key="13">
    <source>
        <dbReference type="ARBA" id="ARBA00023212"/>
    </source>
</evidence>
<dbReference type="Proteomes" id="UP000515156">
    <property type="component" value="Chromosome 4"/>
</dbReference>
<dbReference type="InterPro" id="IPR005635">
    <property type="entry name" value="Inner_centromere_prot_ARK-bd"/>
</dbReference>
<keyword evidence="12" id="KW-0995">Kinetochore</keyword>
<feature type="region of interest" description="Disordered" evidence="17">
    <location>
        <begin position="397"/>
        <end position="470"/>
    </location>
</feature>
<evidence type="ECO:0000259" key="18">
    <source>
        <dbReference type="Pfam" id="PF03941"/>
    </source>
</evidence>
<dbReference type="GO" id="GO:0000776">
    <property type="term" value="C:kinetochore"/>
    <property type="evidence" value="ECO:0007669"/>
    <property type="project" value="UniProtKB-KW"/>
</dbReference>
<evidence type="ECO:0000256" key="6">
    <source>
        <dbReference type="ARBA" id="ARBA00022454"/>
    </source>
</evidence>
<keyword evidence="16" id="KW-0137">Centromere</keyword>
<dbReference type="GeneID" id="115468979"/>
<evidence type="ECO:0000256" key="5">
    <source>
        <dbReference type="ARBA" id="ARBA00010042"/>
    </source>
</evidence>
<evidence type="ECO:0000256" key="14">
    <source>
        <dbReference type="ARBA" id="ARBA00023242"/>
    </source>
</evidence>
<feature type="region of interest" description="Disordered" evidence="17">
    <location>
        <begin position="47"/>
        <end position="83"/>
    </location>
</feature>
<evidence type="ECO:0000256" key="15">
    <source>
        <dbReference type="ARBA" id="ARBA00023306"/>
    </source>
</evidence>
<dbReference type="RefSeq" id="XP_030057051.1">
    <property type="nucleotide sequence ID" value="XM_030201191.1"/>
</dbReference>
<keyword evidence="8" id="KW-0132">Cell division</keyword>
<evidence type="ECO:0000259" key="19">
    <source>
        <dbReference type="Pfam" id="PF12178"/>
    </source>
</evidence>
<keyword evidence="20" id="KW-1185">Reference proteome</keyword>
<organism evidence="20 21">
    <name type="scientific">Microcaecilia unicolor</name>
    <dbReference type="NCBI Taxonomy" id="1415580"/>
    <lineage>
        <taxon>Eukaryota</taxon>
        <taxon>Metazoa</taxon>
        <taxon>Chordata</taxon>
        <taxon>Craniata</taxon>
        <taxon>Vertebrata</taxon>
        <taxon>Euteleostomi</taxon>
        <taxon>Amphibia</taxon>
        <taxon>Gymnophiona</taxon>
        <taxon>Siphonopidae</taxon>
        <taxon>Microcaecilia</taxon>
    </lineage>
</organism>
<dbReference type="CTD" id="3619"/>
<dbReference type="Pfam" id="PF12178">
    <property type="entry name" value="INCENP_N"/>
    <property type="match status" value="1"/>
</dbReference>
<dbReference type="GO" id="GO:1990385">
    <property type="term" value="C:meiotic spindle midzone"/>
    <property type="evidence" value="ECO:0007669"/>
    <property type="project" value="TreeGrafter"/>
</dbReference>
<keyword evidence="6" id="KW-0158">Chromosome</keyword>
<feature type="region of interest" description="Disordered" evidence="17">
    <location>
        <begin position="266"/>
        <end position="290"/>
    </location>
</feature>
<evidence type="ECO:0000256" key="11">
    <source>
        <dbReference type="ARBA" id="ARBA00022829"/>
    </source>
</evidence>